<feature type="transmembrane region" description="Helical" evidence="7">
    <location>
        <begin position="251"/>
        <end position="273"/>
    </location>
</feature>
<feature type="domain" description="Rhodopsin" evidence="8">
    <location>
        <begin position="32"/>
        <end position="265"/>
    </location>
</feature>
<dbReference type="GO" id="GO:0016020">
    <property type="term" value="C:membrane"/>
    <property type="evidence" value="ECO:0007669"/>
    <property type="project" value="UniProtKB-SubCell"/>
</dbReference>
<name>A0A8J8W249_9EURO</name>
<feature type="region of interest" description="Disordered" evidence="6">
    <location>
        <begin position="284"/>
        <end position="349"/>
    </location>
</feature>
<feature type="transmembrane region" description="Helical" evidence="7">
    <location>
        <begin position="121"/>
        <end position="146"/>
    </location>
</feature>
<accession>A0A8J8W249</accession>
<proteinExistence type="inferred from homology"/>
<evidence type="ECO:0000256" key="3">
    <source>
        <dbReference type="ARBA" id="ARBA00022989"/>
    </source>
</evidence>
<keyword evidence="2 7" id="KW-0812">Transmembrane</keyword>
<feature type="transmembrane region" description="Helical" evidence="7">
    <location>
        <begin position="203"/>
        <end position="221"/>
    </location>
</feature>
<evidence type="ECO:0000256" key="7">
    <source>
        <dbReference type="SAM" id="Phobius"/>
    </source>
</evidence>
<dbReference type="AlphaFoldDB" id="A0A8J8W249"/>
<dbReference type="EMBL" id="WIWV01000071">
    <property type="protein sequence ID" value="KAF7714954.1"/>
    <property type="molecule type" value="Genomic_DNA"/>
</dbReference>
<protein>
    <recommendedName>
        <fullName evidence="8">Rhodopsin domain-containing protein</fullName>
    </recommendedName>
</protein>
<gene>
    <name evidence="9" type="ORF">PECM_007684</name>
</gene>
<feature type="transmembrane region" description="Helical" evidence="7">
    <location>
        <begin position="47"/>
        <end position="72"/>
    </location>
</feature>
<keyword evidence="10" id="KW-1185">Reference proteome</keyword>
<evidence type="ECO:0000256" key="2">
    <source>
        <dbReference type="ARBA" id="ARBA00022692"/>
    </source>
</evidence>
<feature type="transmembrane region" description="Helical" evidence="7">
    <location>
        <begin position="170"/>
        <end position="191"/>
    </location>
</feature>
<evidence type="ECO:0000313" key="10">
    <source>
        <dbReference type="Proteomes" id="UP000631181"/>
    </source>
</evidence>
<comment type="caution">
    <text evidence="9">The sequence shown here is derived from an EMBL/GenBank/DDBJ whole genome shotgun (WGS) entry which is preliminary data.</text>
</comment>
<dbReference type="InterPro" id="IPR049326">
    <property type="entry name" value="Rhodopsin_dom_fungi"/>
</dbReference>
<dbReference type="PANTHER" id="PTHR33048:SF55">
    <property type="entry name" value="INTEGRAL MEMBRANE PROTEIN"/>
    <property type="match status" value="1"/>
</dbReference>
<dbReference type="Proteomes" id="UP000631181">
    <property type="component" value="Unassembled WGS sequence"/>
</dbReference>
<evidence type="ECO:0000256" key="4">
    <source>
        <dbReference type="ARBA" id="ARBA00023136"/>
    </source>
</evidence>
<comment type="subcellular location">
    <subcellularLocation>
        <location evidence="1">Membrane</location>
        <topology evidence="1">Multi-pass membrane protein</topology>
    </subcellularLocation>
</comment>
<evidence type="ECO:0000256" key="6">
    <source>
        <dbReference type="SAM" id="MobiDB-lite"/>
    </source>
</evidence>
<organism evidence="9 10">
    <name type="scientific">Penicillium ucsense</name>
    <dbReference type="NCBI Taxonomy" id="2839758"/>
    <lineage>
        <taxon>Eukaryota</taxon>
        <taxon>Fungi</taxon>
        <taxon>Dikarya</taxon>
        <taxon>Ascomycota</taxon>
        <taxon>Pezizomycotina</taxon>
        <taxon>Eurotiomycetes</taxon>
        <taxon>Eurotiomycetidae</taxon>
        <taxon>Eurotiales</taxon>
        <taxon>Aspergillaceae</taxon>
        <taxon>Penicillium</taxon>
    </lineage>
</organism>
<evidence type="ECO:0000256" key="5">
    <source>
        <dbReference type="ARBA" id="ARBA00038359"/>
    </source>
</evidence>
<comment type="similarity">
    <text evidence="5">Belongs to the SAT4 family.</text>
</comment>
<reference evidence="9" key="1">
    <citation type="journal article" date="2020" name="Front. Microbiol.">
        <title>Gene regulatory networks of Penicillium echinulatum 2HH and Penicillium oxalicum 114-2 inferred by a computational biology approach.</title>
        <authorList>
            <person name="Lenz A.R."/>
            <person name="Galan-Vasquez E."/>
            <person name="Balbinot E."/>
            <person name="De Abreu F.P."/>
            <person name="De Oliveira N.S."/>
            <person name="Da Rosa L.O."/>
            <person name="De Avila E Silva S."/>
            <person name="Camassola M."/>
            <person name="Dillon A.J.P."/>
            <person name="Perez-Rueda E."/>
        </authorList>
    </citation>
    <scope>NUCLEOTIDE SEQUENCE</scope>
    <source>
        <strain evidence="9">S1M29</strain>
    </source>
</reference>
<dbReference type="InterPro" id="IPR052337">
    <property type="entry name" value="SAT4-like"/>
</dbReference>
<keyword evidence="3 7" id="KW-1133">Transmembrane helix</keyword>
<evidence type="ECO:0000256" key="1">
    <source>
        <dbReference type="ARBA" id="ARBA00004141"/>
    </source>
</evidence>
<sequence length="366" mass="41017">MVANEPGPSRASEIQVSTIIFLIIMPLFVVTRLWSRVKTKSGLGWDDWTILASATCAIVVMALMLASCVYGFGQHIRNLAKPNRLMTLKLFFISQAFYKLTMNLTKMSILLLYLRIFIQRWFRIVCFTLLIIISCYMIAALFASIFQCTPVARAWDKSIAGHCIDITTNWYANAGFSIATDIMILALPMYPIYHSKMAVRRKIALMMVFAFGAFVAVTSILRMQTLDFSSTSPDTTYDLTSSMWTIVEENIAIICACLPMMWVPLASLFPSCLSISRNTEGSMSLSARTPKASRASQSQRHWQSHSDSQDNRSSNHLVTPDDSRYRVSGESEDRILPFDGAGKLGGSDKQGIQKVVHYQVSCTNEN</sequence>
<dbReference type="Pfam" id="PF20684">
    <property type="entry name" value="Fung_rhodopsin"/>
    <property type="match status" value="1"/>
</dbReference>
<keyword evidence="4 7" id="KW-0472">Membrane</keyword>
<dbReference type="PANTHER" id="PTHR33048">
    <property type="entry name" value="PTH11-LIKE INTEGRAL MEMBRANE PROTEIN (AFU_ORTHOLOGUE AFUA_5G11245)"/>
    <property type="match status" value="1"/>
</dbReference>
<feature type="transmembrane region" description="Helical" evidence="7">
    <location>
        <begin position="14"/>
        <end position="35"/>
    </location>
</feature>
<evidence type="ECO:0000259" key="8">
    <source>
        <dbReference type="Pfam" id="PF20684"/>
    </source>
</evidence>
<dbReference type="OrthoDB" id="444631at2759"/>
<evidence type="ECO:0000313" key="9">
    <source>
        <dbReference type="EMBL" id="KAF7714954.1"/>
    </source>
</evidence>
<feature type="compositionally biased region" description="Basic and acidic residues" evidence="6">
    <location>
        <begin position="319"/>
        <end position="336"/>
    </location>
</feature>
<feature type="transmembrane region" description="Helical" evidence="7">
    <location>
        <begin position="92"/>
        <end position="114"/>
    </location>
</feature>